<sequence>MKRKKLVLITSIMIIATMLSGCGQSQKDNSSDTNNSSISSNSEASETSYPLTIDAFDNDGNTYPQTFNSIPQKVVTNNQSSTELLLELGLKDYIVGTGDLDNKVLDRLQADYESIPVVSEKGQIAKEAIVGTGADFVIGRSASFTDETYGTIPNLNAMGINTYTQLASKMNTTQSLDNIILDVRNVGKIFDIQDKANSYADNLQKRLDTLTSKISNINGEPIKVMLMVKYIDGQFGVYGANASLQTEMLKILNAENVAEKGGTLSTENLISLNPDAIVYVHADKNASTDKNAVESLLSNDLIQSVNAISNKNIIEVDYTELMGYGFRTFDCLEKMASALYPDSF</sequence>
<dbReference type="PROSITE" id="PS50983">
    <property type="entry name" value="FE_B12_PBP"/>
    <property type="match status" value="1"/>
</dbReference>
<evidence type="ECO:0000256" key="2">
    <source>
        <dbReference type="SAM" id="MobiDB-lite"/>
    </source>
</evidence>
<feature type="signal peptide" evidence="3">
    <location>
        <begin position="1"/>
        <end position="20"/>
    </location>
</feature>
<comment type="caution">
    <text evidence="5">The sequence shown here is derived from an EMBL/GenBank/DDBJ whole genome shotgun (WGS) entry which is preliminary data.</text>
</comment>
<reference evidence="5 6" key="1">
    <citation type="submission" date="2017-10" db="EMBL/GenBank/DDBJ databases">
        <title>Effective Description of Clostridium neonatale sp. nov. linked to necrotizing enterocolitis in neonates and a clarification of species assignable to the genus Clostridium (Prazmowski 1880) emend. Lawson and Rainey 2016.</title>
        <authorList>
            <person name="Bernard K."/>
            <person name="Burdz T."/>
            <person name="Wiebe D."/>
            <person name="Balcewich B."/>
            <person name="Alfa M."/>
            <person name="Bernier A.-M."/>
        </authorList>
    </citation>
    <scope>NUCLEOTIDE SEQUENCE [LARGE SCALE GENOMIC DNA]</scope>
    <source>
        <strain evidence="5 6">LCDC99A005</strain>
    </source>
</reference>
<dbReference type="InterPro" id="IPR002491">
    <property type="entry name" value="ABC_transptr_periplasmic_BD"/>
</dbReference>
<dbReference type="Pfam" id="PF01497">
    <property type="entry name" value="Peripla_BP_2"/>
    <property type="match status" value="1"/>
</dbReference>
<dbReference type="RefSeq" id="WP_058295453.1">
    <property type="nucleotide sequence ID" value="NZ_CAMTCK010000071.1"/>
</dbReference>
<dbReference type="EMBL" id="PDCJ01000001">
    <property type="protein sequence ID" value="PEG31295.1"/>
    <property type="molecule type" value="Genomic_DNA"/>
</dbReference>
<evidence type="ECO:0000259" key="4">
    <source>
        <dbReference type="PROSITE" id="PS50983"/>
    </source>
</evidence>
<name>A0A2A7MHW6_9CLOT</name>
<accession>A0A2A7MHW6</accession>
<evidence type="ECO:0000256" key="1">
    <source>
        <dbReference type="ARBA" id="ARBA00008814"/>
    </source>
</evidence>
<keyword evidence="3" id="KW-0732">Signal</keyword>
<organism evidence="5 6">
    <name type="scientific">Clostridium neonatale</name>
    <dbReference type="NCBI Taxonomy" id="137838"/>
    <lineage>
        <taxon>Bacteria</taxon>
        <taxon>Bacillati</taxon>
        <taxon>Bacillota</taxon>
        <taxon>Clostridia</taxon>
        <taxon>Eubacteriales</taxon>
        <taxon>Clostridiaceae</taxon>
        <taxon>Clostridium</taxon>
    </lineage>
</organism>
<evidence type="ECO:0000256" key="3">
    <source>
        <dbReference type="SAM" id="SignalP"/>
    </source>
</evidence>
<comment type="similarity">
    <text evidence="1">Belongs to the bacterial solute-binding protein 8 family.</text>
</comment>
<dbReference type="SUPFAM" id="SSF53807">
    <property type="entry name" value="Helical backbone' metal receptor"/>
    <property type="match status" value="1"/>
</dbReference>
<dbReference type="STRING" id="137838.GCA_001458595_02695"/>
<evidence type="ECO:0000313" key="5">
    <source>
        <dbReference type="EMBL" id="PEG31295.1"/>
    </source>
</evidence>
<proteinExistence type="inferred from homology"/>
<dbReference type="PANTHER" id="PTHR30535:SF7">
    <property type="entry name" value="IRON(III) DICITRATE-BINDING PROTEIN"/>
    <property type="match status" value="1"/>
</dbReference>
<dbReference type="AlphaFoldDB" id="A0A2A7MHW6"/>
<keyword evidence="6" id="KW-1185">Reference proteome</keyword>
<feature type="compositionally biased region" description="Low complexity" evidence="2">
    <location>
        <begin position="31"/>
        <end position="46"/>
    </location>
</feature>
<feature type="chain" id="PRO_5039552210" evidence="3">
    <location>
        <begin position="21"/>
        <end position="344"/>
    </location>
</feature>
<protein>
    <submittedName>
        <fullName evidence="5">ABC transporter substrate-binding protein</fullName>
    </submittedName>
</protein>
<gene>
    <name evidence="5" type="ORF">CQ394_06120</name>
</gene>
<dbReference type="PANTHER" id="PTHR30535">
    <property type="entry name" value="VITAMIN B12-BINDING PROTEIN"/>
    <property type="match status" value="1"/>
</dbReference>
<evidence type="ECO:0000313" key="6">
    <source>
        <dbReference type="Proteomes" id="UP000220840"/>
    </source>
</evidence>
<dbReference type="OrthoDB" id="89746at2"/>
<dbReference type="Proteomes" id="UP000220840">
    <property type="component" value="Unassembled WGS sequence"/>
</dbReference>
<dbReference type="InterPro" id="IPR050902">
    <property type="entry name" value="ABC_Transporter_SBP"/>
</dbReference>
<dbReference type="Gene3D" id="3.40.50.1980">
    <property type="entry name" value="Nitrogenase molybdenum iron protein domain"/>
    <property type="match status" value="2"/>
</dbReference>
<dbReference type="PROSITE" id="PS51257">
    <property type="entry name" value="PROKAR_LIPOPROTEIN"/>
    <property type="match status" value="1"/>
</dbReference>
<feature type="domain" description="Fe/B12 periplasmic-binding" evidence="4">
    <location>
        <begin position="73"/>
        <end position="343"/>
    </location>
</feature>
<feature type="region of interest" description="Disordered" evidence="2">
    <location>
        <begin position="22"/>
        <end position="46"/>
    </location>
</feature>